<dbReference type="Gene3D" id="3.40.1080.10">
    <property type="entry name" value="Glutaconate Coenzyme A-transferase"/>
    <property type="match status" value="1"/>
</dbReference>
<dbReference type="Proteomes" id="UP000182932">
    <property type="component" value="Unassembled WGS sequence"/>
</dbReference>
<name>A0A975WBX1_9RHOB</name>
<feature type="domain" description="Acetyl-CoA hydrolase/transferase C-terminal" evidence="1">
    <location>
        <begin position="250"/>
        <end position="399"/>
    </location>
</feature>
<dbReference type="InterPro" id="IPR046433">
    <property type="entry name" value="ActCoA_hydro"/>
</dbReference>
<reference evidence="2 3" key="1">
    <citation type="submission" date="2016-10" db="EMBL/GenBank/DDBJ databases">
        <authorList>
            <person name="Varghese N."/>
            <person name="Submissions S."/>
        </authorList>
    </citation>
    <scope>NUCLEOTIDE SEQUENCE [LARGE SCALE GENOMIC DNA]</scope>
    <source>
        <strain evidence="2 3">FF3</strain>
    </source>
</reference>
<proteinExistence type="predicted"/>
<dbReference type="Pfam" id="PF13336">
    <property type="entry name" value="AcetylCoA_hyd_C"/>
    <property type="match status" value="1"/>
</dbReference>
<evidence type="ECO:0000259" key="1">
    <source>
        <dbReference type="Pfam" id="PF13336"/>
    </source>
</evidence>
<dbReference type="PANTHER" id="PTHR21432">
    <property type="entry name" value="ACETYL-COA HYDROLASE-RELATED"/>
    <property type="match status" value="1"/>
</dbReference>
<dbReference type="GeneID" id="80819336"/>
<dbReference type="InterPro" id="IPR037171">
    <property type="entry name" value="NagB/RpiA_transferase-like"/>
</dbReference>
<keyword evidence="2" id="KW-0378">Hydrolase</keyword>
<keyword evidence="3" id="KW-1185">Reference proteome</keyword>
<protein>
    <submittedName>
        <fullName evidence="2">Acetyl-CoA hydrolase/transferase C-terminal domain-containing protein</fullName>
    </submittedName>
</protein>
<dbReference type="SUPFAM" id="SSF100950">
    <property type="entry name" value="NagB/RpiA/CoA transferase-like"/>
    <property type="match status" value="2"/>
</dbReference>
<dbReference type="RefSeq" id="WP_074837376.1">
    <property type="nucleotide sequence ID" value="NZ_FNYY01000011.1"/>
</dbReference>
<sequence length="406" mass="42612">MPDRISPDQLGAHLPDSGLCWISACSGESDSFREGLSGLSRPGLTFTSIFVPGLNRPDYLLATGGRVTTFFMVPELAASDRVTFLPLPYREILAWLSANPPDCLMIMVSPPDADGICSLGATTDFAADLWQGAKTLIAHVNPEMPATRGAPGIPFDRFDAVIESTQPLRASDPGTDDIAERIGAHAATIIPNGATLQTGVGRIPEAILRSLSHKRDLAIHSGLIGDSTLLLLDAGALRADKPVTTGVAIGTKPLYDALTRPDFAFRPPSHTHALPTLAAINSLVTVNSAIEVDLSGQVYAEATPKGFISGPGGASDFAAGARGPGGLRIIALPATAARGKISRIVAPQDATGPVSLGRFDTDFVITEHGIADLRGKGRVERKQAMLSVSDPAFRDALRSRSQEKSS</sequence>
<dbReference type="InterPro" id="IPR026888">
    <property type="entry name" value="AcetylCoA_hyd_C"/>
</dbReference>
<dbReference type="Gene3D" id="3.30.750.70">
    <property type="entry name" value="4-hydroxybutyrate coenzyme like domains"/>
    <property type="match status" value="1"/>
</dbReference>
<dbReference type="EMBL" id="FNYY01000011">
    <property type="protein sequence ID" value="SEJ83253.1"/>
    <property type="molecule type" value="Genomic_DNA"/>
</dbReference>
<dbReference type="GO" id="GO:0016787">
    <property type="term" value="F:hydrolase activity"/>
    <property type="evidence" value="ECO:0007669"/>
    <property type="project" value="UniProtKB-KW"/>
</dbReference>
<comment type="caution">
    <text evidence="2">The sequence shown here is derived from an EMBL/GenBank/DDBJ whole genome shotgun (WGS) entry which is preliminary data.</text>
</comment>
<accession>A0A975WBX1</accession>
<dbReference type="InterPro" id="IPR038460">
    <property type="entry name" value="AcetylCoA_hyd_C_sf"/>
</dbReference>
<organism evidence="2 3">
    <name type="scientific">Marinovum algicola</name>
    <dbReference type="NCBI Taxonomy" id="42444"/>
    <lineage>
        <taxon>Bacteria</taxon>
        <taxon>Pseudomonadati</taxon>
        <taxon>Pseudomonadota</taxon>
        <taxon>Alphaproteobacteria</taxon>
        <taxon>Rhodobacterales</taxon>
        <taxon>Roseobacteraceae</taxon>
        <taxon>Marinovum</taxon>
    </lineage>
</organism>
<dbReference type="GO" id="GO:0008775">
    <property type="term" value="F:acetate CoA-transferase activity"/>
    <property type="evidence" value="ECO:0007669"/>
    <property type="project" value="InterPro"/>
</dbReference>
<gene>
    <name evidence="2" type="ORF">SAMN04487940_11188</name>
</gene>
<evidence type="ECO:0000313" key="2">
    <source>
        <dbReference type="EMBL" id="SEJ83253.1"/>
    </source>
</evidence>
<dbReference type="GO" id="GO:0006083">
    <property type="term" value="P:acetate metabolic process"/>
    <property type="evidence" value="ECO:0007669"/>
    <property type="project" value="InterPro"/>
</dbReference>
<dbReference type="PANTHER" id="PTHR21432:SF20">
    <property type="entry name" value="ACETYL-COA HYDROLASE"/>
    <property type="match status" value="1"/>
</dbReference>
<dbReference type="Gene3D" id="3.40.1080.20">
    <property type="entry name" value="Acetyl-CoA hydrolase/transferase C-terminal domain"/>
    <property type="match status" value="1"/>
</dbReference>
<dbReference type="AlphaFoldDB" id="A0A975WBX1"/>
<evidence type="ECO:0000313" key="3">
    <source>
        <dbReference type="Proteomes" id="UP000182932"/>
    </source>
</evidence>